<reference evidence="2" key="1">
    <citation type="submission" date="2021-02" db="EMBL/GenBank/DDBJ databases">
        <authorList>
            <person name="Nowell W R."/>
        </authorList>
    </citation>
    <scope>NUCLEOTIDE SEQUENCE</scope>
</reference>
<dbReference type="AlphaFoldDB" id="A0A821JQJ1"/>
<keyword evidence="3" id="KW-1185">Reference proteome</keyword>
<feature type="region of interest" description="Disordered" evidence="1">
    <location>
        <begin position="1"/>
        <end position="31"/>
    </location>
</feature>
<evidence type="ECO:0000313" key="3">
    <source>
        <dbReference type="Proteomes" id="UP000663866"/>
    </source>
</evidence>
<organism evidence="2 3">
    <name type="scientific">Rotaria magnacalcarata</name>
    <dbReference type="NCBI Taxonomy" id="392030"/>
    <lineage>
        <taxon>Eukaryota</taxon>
        <taxon>Metazoa</taxon>
        <taxon>Spiralia</taxon>
        <taxon>Gnathifera</taxon>
        <taxon>Rotifera</taxon>
        <taxon>Eurotatoria</taxon>
        <taxon>Bdelloidea</taxon>
        <taxon>Philodinida</taxon>
        <taxon>Philodinidae</taxon>
        <taxon>Rotaria</taxon>
    </lineage>
</organism>
<feature type="compositionally biased region" description="Polar residues" evidence="1">
    <location>
        <begin position="1"/>
        <end position="24"/>
    </location>
</feature>
<evidence type="ECO:0000256" key="1">
    <source>
        <dbReference type="SAM" id="MobiDB-lite"/>
    </source>
</evidence>
<accession>A0A821JQJ1</accession>
<dbReference type="Proteomes" id="UP000663866">
    <property type="component" value="Unassembled WGS sequence"/>
</dbReference>
<sequence length="80" mass="8440">NLITPDNVQQASDSQIKAETSSENIGLDEPTRTTFTIAAETTNEQPETTSLSSLNSTETVPEPLVMPLAADLPIVGPTVT</sequence>
<feature type="non-terminal residue" evidence="2">
    <location>
        <position position="80"/>
    </location>
</feature>
<comment type="caution">
    <text evidence="2">The sequence shown here is derived from an EMBL/GenBank/DDBJ whole genome shotgun (WGS) entry which is preliminary data.</text>
</comment>
<evidence type="ECO:0000313" key="2">
    <source>
        <dbReference type="EMBL" id="CAF4726540.1"/>
    </source>
</evidence>
<proteinExistence type="predicted"/>
<gene>
    <name evidence="2" type="ORF">OVN521_LOCUS49280</name>
</gene>
<feature type="non-terminal residue" evidence="2">
    <location>
        <position position="1"/>
    </location>
</feature>
<protein>
    <submittedName>
        <fullName evidence="2">Uncharacterized protein</fullName>
    </submittedName>
</protein>
<name>A0A821JQJ1_9BILA</name>
<dbReference type="EMBL" id="CAJOBG010107158">
    <property type="protein sequence ID" value="CAF4726540.1"/>
    <property type="molecule type" value="Genomic_DNA"/>
</dbReference>